<dbReference type="RefSeq" id="WP_077539408.1">
    <property type="nucleotide sequence ID" value="NZ_CP019633.1"/>
</dbReference>
<evidence type="ECO:0000313" key="3">
    <source>
        <dbReference type="EMBL" id="AQQ08942.1"/>
    </source>
</evidence>
<organism evidence="3 4">
    <name type="scientific">Sedimentisphaera cyanobacteriorum</name>
    <dbReference type="NCBI Taxonomy" id="1940790"/>
    <lineage>
        <taxon>Bacteria</taxon>
        <taxon>Pseudomonadati</taxon>
        <taxon>Planctomycetota</taxon>
        <taxon>Phycisphaerae</taxon>
        <taxon>Sedimentisphaerales</taxon>
        <taxon>Sedimentisphaeraceae</taxon>
        <taxon>Sedimentisphaera</taxon>
    </lineage>
</organism>
<dbReference type="EC" id="2.7.10.-" evidence="3"/>
<gene>
    <name evidence="3" type="primary">ptk</name>
    <name evidence="3" type="ORF">L21SP3_00736</name>
</gene>
<feature type="coiled-coil region" evidence="1">
    <location>
        <begin position="297"/>
        <end position="352"/>
    </location>
</feature>
<feature type="transmembrane region" description="Helical" evidence="2">
    <location>
        <begin position="431"/>
        <end position="454"/>
    </location>
</feature>
<feature type="coiled-coil region" evidence="1">
    <location>
        <begin position="190"/>
        <end position="261"/>
    </location>
</feature>
<sequence length="683" mass="78507">MYEPDHDQQLNHSFDPAARNLMHAQQEMGGMNLLIRLNFKYILKLLLYWLLPITMISIGSGLASFFYISKYKTKVYTTQAIMVRLGRNEEGPYLYPQVDANTVLETVKIRRNLEKVKDRLDLELSVRDLYGIIEVRAGNRSDTFYVKSTYKDPQICKDIANTMCEVFIETYSQVFNESAQEVYQYYLSQREKVFQQVSDAEDELKRVKEKLGVIQPDQELEMKMGQLSDAEVAYQEALMRKEELQSKIDDMKKRIADLPEKVQVSETLTRESGKEIELLERELERSLQRYTENNPKIKEMKLKLKQLKKYKEQNVQEKEVPDSRTISLNTVRQDLEAQLTSMKNEYVVLDETILKRKNRIEEIRSELKGISNVQEEYMNAKHKVDVSRELLDVIDRRISEVRIAKDSSSHDIGILERAVAPVFPEPTGRKILAIVSTFGTAFFGVVFVLVYAIFSPGVKVPGDLDSMNAVEFIGTLPKKKNSTLTTYFATLQVVVNKIDQQTSSSRNTMVSFSSVKNKEGKSTIMDDITDMKSVTGKRFLILKRVVEEDAKRIIQVPKESIINFQDFREENMILPEPVKINERVSRLYYIIDSNVSKMNILPEMVDNFKNSFSEYDCIFVELFSPKKNYQVSSCIMHSSNYNILVTKYGSNTVSALDKVTKLASAGTDKKVGTVINFGDLSLG</sequence>
<dbReference type="EMBL" id="CP019633">
    <property type="protein sequence ID" value="AQQ08942.1"/>
    <property type="molecule type" value="Genomic_DNA"/>
</dbReference>
<dbReference type="STRING" id="1940790.L21SP3_00736"/>
<dbReference type="AlphaFoldDB" id="A0A1Q2HND3"/>
<keyword evidence="3" id="KW-0808">Transferase</keyword>
<evidence type="ECO:0000256" key="1">
    <source>
        <dbReference type="SAM" id="Coils"/>
    </source>
</evidence>
<protein>
    <submittedName>
        <fullName evidence="3">Tyrosine-protein kinase ptk</fullName>
        <ecNumber evidence="3">2.7.10.-</ecNumber>
    </submittedName>
</protein>
<dbReference type="PANTHER" id="PTHR32309">
    <property type="entry name" value="TYROSINE-PROTEIN KINASE"/>
    <property type="match status" value="1"/>
</dbReference>
<dbReference type="GO" id="GO:0004713">
    <property type="term" value="F:protein tyrosine kinase activity"/>
    <property type="evidence" value="ECO:0007669"/>
    <property type="project" value="TreeGrafter"/>
</dbReference>
<dbReference type="GO" id="GO:0005886">
    <property type="term" value="C:plasma membrane"/>
    <property type="evidence" value="ECO:0007669"/>
    <property type="project" value="TreeGrafter"/>
</dbReference>
<dbReference type="PANTHER" id="PTHR32309:SF13">
    <property type="entry name" value="FERRIC ENTEROBACTIN TRANSPORT PROTEIN FEPE"/>
    <property type="match status" value="1"/>
</dbReference>
<feature type="transmembrane region" description="Helical" evidence="2">
    <location>
        <begin position="46"/>
        <end position="68"/>
    </location>
</feature>
<keyword evidence="4" id="KW-1185">Reference proteome</keyword>
<dbReference type="Proteomes" id="UP000188273">
    <property type="component" value="Chromosome"/>
</dbReference>
<accession>A0A1Q2HND3</accession>
<evidence type="ECO:0000256" key="2">
    <source>
        <dbReference type="SAM" id="Phobius"/>
    </source>
</evidence>
<proteinExistence type="predicted"/>
<evidence type="ECO:0000313" key="4">
    <source>
        <dbReference type="Proteomes" id="UP000188273"/>
    </source>
</evidence>
<keyword evidence="2" id="KW-0472">Membrane</keyword>
<keyword evidence="2" id="KW-1133">Transmembrane helix</keyword>
<keyword evidence="1" id="KW-0175">Coiled coil</keyword>
<dbReference type="KEGG" id="pbu:L21SP3_00736"/>
<keyword evidence="2" id="KW-0812">Transmembrane</keyword>
<name>A0A1Q2HND3_9BACT</name>
<keyword evidence="3" id="KW-0418">Kinase</keyword>
<dbReference type="InterPro" id="IPR050445">
    <property type="entry name" value="Bact_polysacc_biosynth/exp"/>
</dbReference>
<dbReference type="OrthoDB" id="9794577at2"/>
<reference evidence="4" key="1">
    <citation type="submission" date="2017-02" db="EMBL/GenBank/DDBJ databases">
        <title>Comparative genomics and description of representatives of a novel lineage of planctomycetes thriving in anoxic sediments.</title>
        <authorList>
            <person name="Spring S."/>
            <person name="Bunk B."/>
            <person name="Sproer C."/>
            <person name="Klenk H.-P."/>
        </authorList>
    </citation>
    <scope>NUCLEOTIDE SEQUENCE [LARGE SCALE GENOMIC DNA]</scope>
    <source>
        <strain evidence="4">L21-RPul-D3</strain>
    </source>
</reference>